<gene>
    <name evidence="3" type="ORF">H4O09_03115</name>
</gene>
<protein>
    <submittedName>
        <fullName evidence="3">Acid phosphatase</fullName>
    </submittedName>
</protein>
<dbReference type="SUPFAM" id="SSF56784">
    <property type="entry name" value="HAD-like"/>
    <property type="match status" value="1"/>
</dbReference>
<dbReference type="InterPro" id="IPR023214">
    <property type="entry name" value="HAD_sf"/>
</dbReference>
<evidence type="ECO:0000256" key="1">
    <source>
        <dbReference type="ARBA" id="ARBA00022729"/>
    </source>
</evidence>
<proteinExistence type="predicted"/>
<dbReference type="Gene3D" id="3.40.50.1000">
    <property type="entry name" value="HAD superfamily/HAD-like"/>
    <property type="match status" value="1"/>
</dbReference>
<dbReference type="PANTHER" id="PTHR31284:SF10">
    <property type="entry name" value="ACID PHOSPHATASE-LIKE PROTEIN"/>
    <property type="match status" value="1"/>
</dbReference>
<dbReference type="SFLD" id="SFLDS00003">
    <property type="entry name" value="Haloacid_Dehalogenase"/>
    <property type="match status" value="1"/>
</dbReference>
<dbReference type="PANTHER" id="PTHR31284">
    <property type="entry name" value="ACID PHOSPHATASE-LIKE PROTEIN"/>
    <property type="match status" value="1"/>
</dbReference>
<dbReference type="AlphaFoldDB" id="A0A7W3YUN3"/>
<dbReference type="InterPro" id="IPR006423">
    <property type="entry name" value="Lipo_e_P4"/>
</dbReference>
<evidence type="ECO:0000256" key="2">
    <source>
        <dbReference type="SAM" id="SignalP"/>
    </source>
</evidence>
<dbReference type="EMBL" id="JACIUV010000001">
    <property type="protein sequence ID" value="MBB1116058.1"/>
    <property type="molecule type" value="Genomic_DNA"/>
</dbReference>
<feature type="signal peptide" evidence="2">
    <location>
        <begin position="1"/>
        <end position="23"/>
    </location>
</feature>
<feature type="chain" id="PRO_5030684589" evidence="2">
    <location>
        <begin position="24"/>
        <end position="294"/>
    </location>
</feature>
<dbReference type="SFLD" id="SFLDG01125">
    <property type="entry name" value="C1.1:_Acid_Phosphatase_Like"/>
    <property type="match status" value="1"/>
</dbReference>
<comment type="caution">
    <text evidence="3">The sequence shown here is derived from an EMBL/GenBank/DDBJ whole genome shotgun (WGS) entry which is preliminary data.</text>
</comment>
<reference evidence="3 4" key="1">
    <citation type="submission" date="2020-08" db="EMBL/GenBank/DDBJ databases">
        <title>Stenotrophomonas sp. W1S232.</title>
        <authorList>
            <person name="Deng Y."/>
        </authorList>
    </citation>
    <scope>NUCLEOTIDE SEQUENCE [LARGE SCALE GENOMIC DNA]</scope>
    <source>
        <strain evidence="3 4">W1S232</strain>
    </source>
</reference>
<dbReference type="InterPro" id="IPR005519">
    <property type="entry name" value="Acid_phosphat_B-like"/>
</dbReference>
<dbReference type="GO" id="GO:0009279">
    <property type="term" value="C:cell outer membrane"/>
    <property type="evidence" value="ECO:0007669"/>
    <property type="project" value="InterPro"/>
</dbReference>
<dbReference type="Pfam" id="PF03767">
    <property type="entry name" value="Acid_phosphat_B"/>
    <property type="match status" value="1"/>
</dbReference>
<name>A0A7W3YUN3_9GAMM</name>
<accession>A0A7W3YUN3</accession>
<dbReference type="PIRSF" id="PIRSF019271">
    <property type="entry name" value="Acid_Ptase_C"/>
    <property type="match status" value="1"/>
</dbReference>
<keyword evidence="1 2" id="KW-0732">Signal</keyword>
<dbReference type="RefSeq" id="WP_182621407.1">
    <property type="nucleotide sequence ID" value="NZ_JACIUV010000001.1"/>
</dbReference>
<dbReference type="InterPro" id="IPR036412">
    <property type="entry name" value="HAD-like_sf"/>
</dbReference>
<dbReference type="PROSITE" id="PS51257">
    <property type="entry name" value="PROKAR_LIPOPROTEIN"/>
    <property type="match status" value="1"/>
</dbReference>
<evidence type="ECO:0000313" key="3">
    <source>
        <dbReference type="EMBL" id="MBB1116058.1"/>
    </source>
</evidence>
<dbReference type="Proteomes" id="UP000550609">
    <property type="component" value="Unassembled WGS sequence"/>
</dbReference>
<evidence type="ECO:0000313" key="4">
    <source>
        <dbReference type="Proteomes" id="UP000550609"/>
    </source>
</evidence>
<sequence length="294" mass="31516">MTRNPTLTLLAAAVFALAGCASTAPRTAPVAVAAAGVAADDNLNAVLWVQTAQEYRALTTQTWRAAEAQLDAALADPQWTALLPGEGAELQTPAQKPAVIVDIDETMLDNSAYQARLVVDGASYGSASWASWVKERRATPVPGALAFAKAAADKGVTIVYISNRTHDMAADTIANLRAYGFPVEEANYYGLGVEVPGCTPHGSEKGCRRIAAASRYRVLLQVGDQITDMAQLTSNSPAERDALFNRYNAWFGQRWFVLPGPTYGGYEPAAFGNDWSLPADVRRARKQQALELAR</sequence>
<organism evidence="3 4">
    <name type="scientific">Stenotrophomonas koreensis</name>
    <dbReference type="NCBI Taxonomy" id="266128"/>
    <lineage>
        <taxon>Bacteria</taxon>
        <taxon>Pseudomonadati</taxon>
        <taxon>Pseudomonadota</taxon>
        <taxon>Gammaproteobacteria</taxon>
        <taxon>Lysobacterales</taxon>
        <taxon>Lysobacteraceae</taxon>
        <taxon>Stenotrophomonas</taxon>
    </lineage>
</organism>